<protein>
    <submittedName>
        <fullName evidence="1">Uncharacterized protein</fullName>
    </submittedName>
</protein>
<dbReference type="EMBL" id="VIBQ01000017">
    <property type="protein sequence ID" value="KAB8360812.1"/>
    <property type="molecule type" value="Genomic_DNA"/>
</dbReference>
<evidence type="ECO:0000313" key="1">
    <source>
        <dbReference type="EMBL" id="KAB8360812.1"/>
    </source>
</evidence>
<proteinExistence type="predicted"/>
<reference evidence="1 2" key="1">
    <citation type="submission" date="2019-06" db="EMBL/GenBank/DDBJ databases">
        <title>A chromosomal-level reference genome of Carpinus fangiana (Coryloideae, Betulaceae).</title>
        <authorList>
            <person name="Yang X."/>
            <person name="Wang Z."/>
            <person name="Zhang L."/>
            <person name="Hao G."/>
            <person name="Liu J."/>
            <person name="Yang Y."/>
        </authorList>
    </citation>
    <scope>NUCLEOTIDE SEQUENCE [LARGE SCALE GENOMIC DNA]</scope>
    <source>
        <strain evidence="1">Cfa_2016G</strain>
        <tissue evidence="1">Leaf</tissue>
    </source>
</reference>
<comment type="caution">
    <text evidence="1">The sequence shown here is derived from an EMBL/GenBank/DDBJ whole genome shotgun (WGS) entry which is preliminary data.</text>
</comment>
<gene>
    <name evidence="1" type="ORF">FH972_024546</name>
</gene>
<dbReference type="OrthoDB" id="6425924at2759"/>
<evidence type="ECO:0000313" key="2">
    <source>
        <dbReference type="Proteomes" id="UP000327013"/>
    </source>
</evidence>
<dbReference type="Proteomes" id="UP000327013">
    <property type="component" value="Unassembled WGS sequence"/>
</dbReference>
<accession>A0A5N6KYU7</accession>
<dbReference type="AlphaFoldDB" id="A0A5N6KYU7"/>
<name>A0A5N6KYU7_9ROSI</name>
<keyword evidence="2" id="KW-1185">Reference proteome</keyword>
<organism evidence="1 2">
    <name type="scientific">Carpinus fangiana</name>
    <dbReference type="NCBI Taxonomy" id="176857"/>
    <lineage>
        <taxon>Eukaryota</taxon>
        <taxon>Viridiplantae</taxon>
        <taxon>Streptophyta</taxon>
        <taxon>Embryophyta</taxon>
        <taxon>Tracheophyta</taxon>
        <taxon>Spermatophyta</taxon>
        <taxon>Magnoliopsida</taxon>
        <taxon>eudicotyledons</taxon>
        <taxon>Gunneridae</taxon>
        <taxon>Pentapetalae</taxon>
        <taxon>rosids</taxon>
        <taxon>fabids</taxon>
        <taxon>Fagales</taxon>
        <taxon>Betulaceae</taxon>
        <taxon>Carpinus</taxon>
    </lineage>
</organism>
<sequence>MTSTIGVPIKLLNEAQVRNAVHIDPKDDTQGLIYEQGHVVTVEIASGQTFRGKLLEGARALQPYSA</sequence>